<evidence type="ECO:0000256" key="1">
    <source>
        <dbReference type="SAM" id="Phobius"/>
    </source>
</evidence>
<name>W4HIS4_9RHOB</name>
<organism evidence="3 4">
    <name type="scientific">Roseivivax marinus</name>
    <dbReference type="NCBI Taxonomy" id="1379903"/>
    <lineage>
        <taxon>Bacteria</taxon>
        <taxon>Pseudomonadati</taxon>
        <taxon>Pseudomonadota</taxon>
        <taxon>Alphaproteobacteria</taxon>
        <taxon>Rhodobacterales</taxon>
        <taxon>Roseobacteraceae</taxon>
        <taxon>Roseivivax</taxon>
    </lineage>
</organism>
<keyword evidence="1 3" id="KW-0812">Transmembrane</keyword>
<feature type="transmembrane region" description="Helical" evidence="1">
    <location>
        <begin position="418"/>
        <end position="445"/>
    </location>
</feature>
<evidence type="ECO:0000313" key="4">
    <source>
        <dbReference type="Proteomes" id="UP000019063"/>
    </source>
</evidence>
<dbReference type="EMBL" id="AQQW01000008">
    <property type="protein sequence ID" value="ETW12051.1"/>
    <property type="molecule type" value="Genomic_DNA"/>
</dbReference>
<accession>W4HIS4</accession>
<feature type="transmembrane region" description="Helical" evidence="1">
    <location>
        <begin position="200"/>
        <end position="221"/>
    </location>
</feature>
<dbReference type="eggNOG" id="COG3333">
    <property type="taxonomic scope" value="Bacteria"/>
</dbReference>
<evidence type="ECO:0000259" key="2">
    <source>
        <dbReference type="Pfam" id="PF01970"/>
    </source>
</evidence>
<dbReference type="OrthoDB" id="9791872at2"/>
<dbReference type="PANTHER" id="PTHR35342:SF5">
    <property type="entry name" value="TRICARBOXYLIC TRANSPORT PROTEIN"/>
    <property type="match status" value="1"/>
</dbReference>
<dbReference type="InterPro" id="IPR002823">
    <property type="entry name" value="DUF112_TM"/>
</dbReference>
<protein>
    <submittedName>
        <fullName evidence="3">Transmembrane protein</fullName>
    </submittedName>
</protein>
<gene>
    <name evidence="3" type="ORF">ATO8_13187</name>
</gene>
<proteinExistence type="predicted"/>
<dbReference type="PANTHER" id="PTHR35342">
    <property type="entry name" value="TRICARBOXYLIC TRANSPORT PROTEIN"/>
    <property type="match status" value="1"/>
</dbReference>
<feature type="transmembrane region" description="Helical" evidence="1">
    <location>
        <begin position="355"/>
        <end position="380"/>
    </location>
</feature>
<feature type="transmembrane region" description="Helical" evidence="1">
    <location>
        <begin position="147"/>
        <end position="180"/>
    </location>
</feature>
<keyword evidence="1" id="KW-0472">Membrane</keyword>
<dbReference type="RefSeq" id="WP_043845036.1">
    <property type="nucleotide sequence ID" value="NZ_AQQW01000008.1"/>
</dbReference>
<feature type="transmembrane region" description="Helical" evidence="1">
    <location>
        <begin position="392"/>
        <end position="412"/>
    </location>
</feature>
<feature type="transmembrane region" description="Helical" evidence="1">
    <location>
        <begin position="259"/>
        <end position="283"/>
    </location>
</feature>
<dbReference type="AlphaFoldDB" id="W4HIS4"/>
<feature type="domain" description="DUF112" evidence="2">
    <location>
        <begin position="20"/>
        <end position="440"/>
    </location>
</feature>
<reference evidence="3 4" key="1">
    <citation type="journal article" date="2014" name="Antonie Van Leeuwenhoek">
        <title>Roseivivax atlanticus sp. nov., isolated from surface seawater of the Atlantic Ocean.</title>
        <authorList>
            <person name="Li G."/>
            <person name="Lai Q."/>
            <person name="Liu X."/>
            <person name="Sun F."/>
            <person name="Shao Z."/>
        </authorList>
    </citation>
    <scope>NUCLEOTIDE SEQUENCE [LARGE SCALE GENOMIC DNA]</scope>
    <source>
        <strain evidence="3 4">22II-s10s</strain>
    </source>
</reference>
<dbReference type="STRING" id="1379903.ATO8_13187"/>
<evidence type="ECO:0000313" key="3">
    <source>
        <dbReference type="EMBL" id="ETW12051.1"/>
    </source>
</evidence>
<sequence>MDMLANLALGLETAVSPVNLLYCFLGVFLGTFVGVIPGVGPLAAISMLFPVTFHLDPTSALIMLAGIWYGTTYGGSTAAILLNIPGATSAAVTCLDGYPMSRQGRAGVALLMTTVASFLGGSFGIIILTMFSPIIAKYALAFGPAEYFSLMVLGLVAASTISNASAIKGLSMVVLGMLVATTGMDSQSGVPRFTFGNLDLLDGLGISAMAMGLFGIGEIIASVRNVDTGSVDAKNVTFRSMIPTRDDWGRSWMPMFRSAWVGSFFGALPGTGPSIASVMAYAVEKRISRTPERFGEGAIEGVVAPETANNAADQTAFIPTLTLGIPGSATMALMLGALMVHGINPGPNLIVQQPSLFWGLIMSFWIGNLLLVILNLPLIGLWIRLLLIPYNWMYPAIIIFVCIGAYSVRYVAFDVVVVMAFGALGYILRVFALPAAPLLLGFVLGPLVEQNFRRAMVLARGDFTEILARPVSGVVLGLVALMLVWSAVSAWRRRSADLAPEEMNSRTG</sequence>
<dbReference type="Proteomes" id="UP000019063">
    <property type="component" value="Unassembled WGS sequence"/>
</dbReference>
<keyword evidence="1" id="KW-1133">Transmembrane helix</keyword>
<feature type="transmembrane region" description="Helical" evidence="1">
    <location>
        <begin position="323"/>
        <end position="343"/>
    </location>
</feature>
<keyword evidence="4" id="KW-1185">Reference proteome</keyword>
<feature type="transmembrane region" description="Helical" evidence="1">
    <location>
        <begin position="466"/>
        <end position="488"/>
    </location>
</feature>
<dbReference type="Pfam" id="PF01970">
    <property type="entry name" value="TctA"/>
    <property type="match status" value="1"/>
</dbReference>
<dbReference type="PATRIC" id="fig|1317118.6.peg.2713"/>
<feature type="transmembrane region" description="Helical" evidence="1">
    <location>
        <begin position="20"/>
        <end position="40"/>
    </location>
</feature>
<feature type="transmembrane region" description="Helical" evidence="1">
    <location>
        <begin position="107"/>
        <end position="135"/>
    </location>
</feature>
<comment type="caution">
    <text evidence="3">The sequence shown here is derived from an EMBL/GenBank/DDBJ whole genome shotgun (WGS) entry which is preliminary data.</text>
</comment>